<evidence type="ECO:0000313" key="10">
    <source>
        <dbReference type="EMBL" id="MBD2184862.1"/>
    </source>
</evidence>
<dbReference type="Gene3D" id="2.40.40.20">
    <property type="match status" value="1"/>
</dbReference>
<name>A0A926VJ70_9CYAN</name>
<evidence type="ECO:0000256" key="3">
    <source>
        <dbReference type="ARBA" id="ARBA00022793"/>
    </source>
</evidence>
<gene>
    <name evidence="9" type="primary">panD</name>
    <name evidence="10" type="ORF">H6G03_27955</name>
</gene>
<dbReference type="NCBIfam" id="TIGR00223">
    <property type="entry name" value="panD"/>
    <property type="match status" value="1"/>
</dbReference>
<feature type="chain" id="PRO_5038190530" description="Aspartate 1-decarboxylase alpha chain" evidence="9">
    <location>
        <begin position="26"/>
        <end position="156"/>
    </location>
</feature>
<keyword evidence="6 9" id="KW-0456">Lyase</keyword>
<dbReference type="InterPro" id="IPR009010">
    <property type="entry name" value="Asp_de-COase-like_dom_sf"/>
</dbReference>
<evidence type="ECO:0000256" key="6">
    <source>
        <dbReference type="ARBA" id="ARBA00023239"/>
    </source>
</evidence>
<dbReference type="EC" id="4.1.1.11" evidence="9"/>
<keyword evidence="7 9" id="KW-0704">Schiff base</keyword>
<dbReference type="GO" id="GO:0006523">
    <property type="term" value="P:alanine biosynthetic process"/>
    <property type="evidence" value="ECO:0007669"/>
    <property type="project" value="InterPro"/>
</dbReference>
<keyword evidence="3 9" id="KW-0210">Decarboxylase</keyword>
<dbReference type="HAMAP" id="MF_00446">
    <property type="entry name" value="PanD"/>
    <property type="match status" value="1"/>
</dbReference>
<accession>A0A926VJ70</accession>
<evidence type="ECO:0000313" key="11">
    <source>
        <dbReference type="Proteomes" id="UP000641646"/>
    </source>
</evidence>
<comment type="subunit">
    <text evidence="9">Heterooctamer of four alpha and four beta subunits.</text>
</comment>
<feature type="active site" description="Proton donor" evidence="9">
    <location>
        <position position="59"/>
    </location>
</feature>
<dbReference type="PANTHER" id="PTHR21012">
    <property type="entry name" value="ASPARTATE 1-DECARBOXYLASE"/>
    <property type="match status" value="1"/>
</dbReference>
<keyword evidence="4 9" id="KW-0068">Autocatalytic cleavage</keyword>
<comment type="subcellular location">
    <subcellularLocation>
        <location evidence="9">Cytoplasm</location>
    </subcellularLocation>
</comment>
<dbReference type="AlphaFoldDB" id="A0A926VJ70"/>
<evidence type="ECO:0000256" key="5">
    <source>
        <dbReference type="ARBA" id="ARBA00023145"/>
    </source>
</evidence>
<comment type="caution">
    <text evidence="9">Lacks conserved residue(s) required for the propagation of feature annotation.</text>
</comment>
<evidence type="ECO:0000256" key="9">
    <source>
        <dbReference type="HAMAP-Rule" id="MF_00446"/>
    </source>
</evidence>
<keyword evidence="11" id="KW-1185">Reference proteome</keyword>
<dbReference type="Pfam" id="PF02261">
    <property type="entry name" value="Asp_decarbox"/>
    <property type="match status" value="1"/>
</dbReference>
<keyword evidence="8 9" id="KW-0670">Pyruvate</keyword>
<comment type="pathway">
    <text evidence="9">Cofactor biosynthesis; (R)-pantothenate biosynthesis; beta-alanine from L-aspartate: step 1/1.</text>
</comment>
<dbReference type="RefSeq" id="WP_190472092.1">
    <property type="nucleotide sequence ID" value="NZ_JACJPW010000097.1"/>
</dbReference>
<feature type="chain" id="PRO_5038190529" description="Aspartate 1-decarboxylase beta chain" evidence="9">
    <location>
        <begin position="1"/>
        <end position="25"/>
    </location>
</feature>
<dbReference type="PANTHER" id="PTHR21012:SF0">
    <property type="entry name" value="ASPARTATE 1-DECARBOXYLASE"/>
    <property type="match status" value="1"/>
</dbReference>
<feature type="binding site" evidence="9">
    <location>
        <position position="58"/>
    </location>
    <ligand>
        <name>substrate</name>
    </ligand>
</feature>
<proteinExistence type="inferred from homology"/>
<dbReference type="Proteomes" id="UP000641646">
    <property type="component" value="Unassembled WGS sequence"/>
</dbReference>
<comment type="caution">
    <text evidence="10">The sequence shown here is derived from an EMBL/GenBank/DDBJ whole genome shotgun (WGS) entry which is preliminary data.</text>
</comment>
<sequence>MATIKLMHAKLHRVRVTEANRHYVGSVTIDQDLLKQVGILPLEEVEIVNIDNGNRWSTYVLPGESGSGQICPNGGGALLCQAGDTLIIWANEQRDRSEVLQYGHEARVLIADENNCPQEVFYQTLIPKGETLEYNGYQTINGKESLKDKLEVLLKS</sequence>
<comment type="similarity">
    <text evidence="9">Belongs to the PanD family.</text>
</comment>
<comment type="cofactor">
    <cofactor evidence="9">
        <name>pyruvate</name>
        <dbReference type="ChEBI" id="CHEBI:15361"/>
    </cofactor>
    <text evidence="9">Binds 1 pyruvoyl group covalently per subunit.</text>
</comment>
<dbReference type="InterPro" id="IPR003190">
    <property type="entry name" value="Asp_decarbox"/>
</dbReference>
<protein>
    <recommendedName>
        <fullName evidence="9">Aspartate 1-decarboxylase</fullName>
        <ecNumber evidence="9">4.1.1.11</ecNumber>
    </recommendedName>
    <alternativeName>
        <fullName evidence="9">Aspartate alpha-decarboxylase</fullName>
    </alternativeName>
    <component>
        <recommendedName>
            <fullName evidence="9">Aspartate 1-decarboxylase beta chain</fullName>
        </recommendedName>
    </component>
    <component>
        <recommendedName>
            <fullName evidence="9">Aspartate 1-decarboxylase alpha chain</fullName>
        </recommendedName>
    </component>
</protein>
<keyword evidence="5 9" id="KW-0865">Zymogen</keyword>
<comment type="function">
    <text evidence="9">Catalyzes the pyruvoyl-dependent decarboxylation of aspartate to produce beta-alanine.</text>
</comment>
<comment type="PTM">
    <text evidence="9">Is synthesized initially as an inactive proenzyme, which is activated by self-cleavage at a specific serine bond to produce a beta-subunit with a hydroxyl group at its C-terminus and an alpha-subunit with a pyruvoyl group at its N-terminus.</text>
</comment>
<dbReference type="SUPFAM" id="SSF50692">
    <property type="entry name" value="ADC-like"/>
    <property type="match status" value="1"/>
</dbReference>
<evidence type="ECO:0000256" key="1">
    <source>
        <dbReference type="ARBA" id="ARBA00022490"/>
    </source>
</evidence>
<reference evidence="10" key="1">
    <citation type="journal article" date="2015" name="ISME J.">
        <title>Draft Genome Sequence of Streptomyces incarnatus NRRL8089, which Produces the Nucleoside Antibiotic Sinefungin.</title>
        <authorList>
            <person name="Oshima K."/>
            <person name="Hattori M."/>
            <person name="Shimizu H."/>
            <person name="Fukuda K."/>
            <person name="Nemoto M."/>
            <person name="Inagaki K."/>
            <person name="Tamura T."/>
        </authorList>
    </citation>
    <scope>NUCLEOTIDE SEQUENCE</scope>
    <source>
        <strain evidence="10">FACHB-1375</strain>
    </source>
</reference>
<dbReference type="GO" id="GO:0004068">
    <property type="term" value="F:aspartate 1-decarboxylase activity"/>
    <property type="evidence" value="ECO:0007669"/>
    <property type="project" value="UniProtKB-UniRule"/>
</dbReference>
<evidence type="ECO:0000256" key="4">
    <source>
        <dbReference type="ARBA" id="ARBA00022813"/>
    </source>
</evidence>
<comment type="catalytic activity">
    <reaction evidence="9">
        <text>L-aspartate + H(+) = beta-alanine + CO2</text>
        <dbReference type="Rhea" id="RHEA:19497"/>
        <dbReference type="ChEBI" id="CHEBI:15378"/>
        <dbReference type="ChEBI" id="CHEBI:16526"/>
        <dbReference type="ChEBI" id="CHEBI:29991"/>
        <dbReference type="ChEBI" id="CHEBI:57966"/>
        <dbReference type="EC" id="4.1.1.11"/>
    </reaction>
</comment>
<dbReference type="CDD" id="cd06919">
    <property type="entry name" value="Asp_decarbox"/>
    <property type="match status" value="1"/>
</dbReference>
<evidence type="ECO:0000256" key="2">
    <source>
        <dbReference type="ARBA" id="ARBA00022655"/>
    </source>
</evidence>
<dbReference type="GO" id="GO:0015940">
    <property type="term" value="P:pantothenate biosynthetic process"/>
    <property type="evidence" value="ECO:0007669"/>
    <property type="project" value="UniProtKB-UniRule"/>
</dbReference>
<dbReference type="EMBL" id="JACJPW010000097">
    <property type="protein sequence ID" value="MBD2184862.1"/>
    <property type="molecule type" value="Genomic_DNA"/>
</dbReference>
<reference evidence="10" key="2">
    <citation type="submission" date="2020-08" db="EMBL/GenBank/DDBJ databases">
        <authorList>
            <person name="Chen M."/>
            <person name="Teng W."/>
            <person name="Zhao L."/>
            <person name="Hu C."/>
            <person name="Zhou Y."/>
            <person name="Han B."/>
            <person name="Song L."/>
            <person name="Shu W."/>
        </authorList>
    </citation>
    <scope>NUCLEOTIDE SEQUENCE</scope>
    <source>
        <strain evidence="10">FACHB-1375</strain>
    </source>
</reference>
<dbReference type="GO" id="GO:0005829">
    <property type="term" value="C:cytosol"/>
    <property type="evidence" value="ECO:0007669"/>
    <property type="project" value="TreeGrafter"/>
</dbReference>
<feature type="active site" description="Schiff-base intermediate with substrate; via pyruvic acid" evidence="9">
    <location>
        <position position="26"/>
    </location>
</feature>
<feature type="modified residue" description="Pyruvic acid (Ser)" evidence="9">
    <location>
        <position position="26"/>
    </location>
</feature>
<evidence type="ECO:0000256" key="7">
    <source>
        <dbReference type="ARBA" id="ARBA00023270"/>
    </source>
</evidence>
<organism evidence="10 11">
    <name type="scientific">Aerosakkonema funiforme FACHB-1375</name>
    <dbReference type="NCBI Taxonomy" id="2949571"/>
    <lineage>
        <taxon>Bacteria</taxon>
        <taxon>Bacillati</taxon>
        <taxon>Cyanobacteriota</taxon>
        <taxon>Cyanophyceae</taxon>
        <taxon>Oscillatoriophycideae</taxon>
        <taxon>Aerosakkonematales</taxon>
        <taxon>Aerosakkonemataceae</taxon>
        <taxon>Aerosakkonema</taxon>
    </lineage>
</organism>
<evidence type="ECO:0000256" key="8">
    <source>
        <dbReference type="ARBA" id="ARBA00023317"/>
    </source>
</evidence>
<keyword evidence="2 9" id="KW-0566">Pantothenate biosynthesis</keyword>
<keyword evidence="1 9" id="KW-0963">Cytoplasm</keyword>